<feature type="compositionally biased region" description="Polar residues" evidence="1">
    <location>
        <begin position="12"/>
        <end position="32"/>
    </location>
</feature>
<feature type="domain" description="EF-hand" evidence="2">
    <location>
        <begin position="101"/>
        <end position="136"/>
    </location>
</feature>
<feature type="region of interest" description="Disordered" evidence="1">
    <location>
        <begin position="1"/>
        <end position="118"/>
    </location>
</feature>
<evidence type="ECO:0000259" key="2">
    <source>
        <dbReference type="PROSITE" id="PS50222"/>
    </source>
</evidence>
<evidence type="ECO:0000313" key="3">
    <source>
        <dbReference type="EMBL" id="MBB4840600.1"/>
    </source>
</evidence>
<feature type="compositionally biased region" description="Low complexity" evidence="1">
    <location>
        <begin position="40"/>
        <end position="58"/>
    </location>
</feature>
<evidence type="ECO:0000256" key="1">
    <source>
        <dbReference type="SAM" id="MobiDB-lite"/>
    </source>
</evidence>
<dbReference type="RefSeq" id="WP_184169048.1">
    <property type="nucleotide sequence ID" value="NZ_JACHLN010000003.1"/>
</dbReference>
<dbReference type="GO" id="GO:0005509">
    <property type="term" value="F:calcium ion binding"/>
    <property type="evidence" value="ECO:0007669"/>
    <property type="project" value="InterPro"/>
</dbReference>
<evidence type="ECO:0000313" key="4">
    <source>
        <dbReference type="Proteomes" id="UP000575241"/>
    </source>
</evidence>
<dbReference type="AlphaFoldDB" id="A0A7W7K547"/>
<dbReference type="PROSITE" id="PS00018">
    <property type="entry name" value="EF_HAND_1"/>
    <property type="match status" value="1"/>
</dbReference>
<dbReference type="InterPro" id="IPR002048">
    <property type="entry name" value="EF_hand_dom"/>
</dbReference>
<proteinExistence type="predicted"/>
<protein>
    <recommendedName>
        <fullName evidence="2">EF-hand domain-containing protein</fullName>
    </recommendedName>
</protein>
<dbReference type="SUPFAM" id="SSF47473">
    <property type="entry name" value="EF-hand"/>
    <property type="match status" value="1"/>
</dbReference>
<name>A0A7W7K547_9SPHN</name>
<feature type="region of interest" description="Disordered" evidence="1">
    <location>
        <begin position="135"/>
        <end position="182"/>
    </location>
</feature>
<comment type="caution">
    <text evidence="3">The sequence shown here is derived from an EMBL/GenBank/DDBJ whole genome shotgun (WGS) entry which is preliminary data.</text>
</comment>
<dbReference type="InterPro" id="IPR011992">
    <property type="entry name" value="EF-hand-dom_pair"/>
</dbReference>
<feature type="compositionally biased region" description="Polar residues" evidence="1">
    <location>
        <begin position="139"/>
        <end position="171"/>
    </location>
</feature>
<dbReference type="Gene3D" id="1.10.238.10">
    <property type="entry name" value="EF-hand"/>
    <property type="match status" value="1"/>
</dbReference>
<keyword evidence="4" id="KW-1185">Reference proteome</keyword>
<reference evidence="3 4" key="1">
    <citation type="submission" date="2020-08" db="EMBL/GenBank/DDBJ databases">
        <title>Functional genomics of gut bacteria from endangered species of beetles.</title>
        <authorList>
            <person name="Carlos-Shanley C."/>
        </authorList>
    </citation>
    <scope>NUCLEOTIDE SEQUENCE [LARGE SCALE GENOMIC DNA]</scope>
    <source>
        <strain evidence="3 4">S00224</strain>
    </source>
</reference>
<feature type="compositionally biased region" description="Low complexity" evidence="1">
    <location>
        <begin position="69"/>
        <end position="98"/>
    </location>
</feature>
<organism evidence="3 4">
    <name type="scientific">Sphingomonas kyeonggiensis</name>
    <dbReference type="NCBI Taxonomy" id="1268553"/>
    <lineage>
        <taxon>Bacteria</taxon>
        <taxon>Pseudomonadati</taxon>
        <taxon>Pseudomonadota</taxon>
        <taxon>Alphaproteobacteria</taxon>
        <taxon>Sphingomonadales</taxon>
        <taxon>Sphingomonadaceae</taxon>
        <taxon>Sphingomonas</taxon>
    </lineage>
</organism>
<dbReference type="SMART" id="SM00054">
    <property type="entry name" value="EFh"/>
    <property type="match status" value="2"/>
</dbReference>
<dbReference type="PROSITE" id="PS50222">
    <property type="entry name" value="EF_HAND_2"/>
    <property type="match status" value="1"/>
</dbReference>
<gene>
    <name evidence="3" type="ORF">HNP52_003692</name>
</gene>
<dbReference type="InterPro" id="IPR018247">
    <property type="entry name" value="EF_Hand_1_Ca_BS"/>
</dbReference>
<sequence>MLFAVPAFAQETPAQDNSQPQQTAPASEQATPPVTDDKAPGAPAQAATAQANPAPADPSTQPAQPAQGVAQDNGAAAPAQPATGVAETANPEATPAATQEQVAQAVGRDFGSYDKDADGKLSQTEFADWMGSLRKASEPSFQPGTAEATSWSSQAFTSADTDKNASVNKQELTVFLTPKQPG</sequence>
<accession>A0A7W7K547</accession>
<dbReference type="EMBL" id="JACHLN010000003">
    <property type="protein sequence ID" value="MBB4840600.1"/>
    <property type="molecule type" value="Genomic_DNA"/>
</dbReference>
<dbReference type="Proteomes" id="UP000575241">
    <property type="component" value="Unassembled WGS sequence"/>
</dbReference>